<evidence type="ECO:0000313" key="2">
    <source>
        <dbReference type="EMBL" id="SDF26175.1"/>
    </source>
</evidence>
<dbReference type="AlphaFoldDB" id="A0A1G7JMT9"/>
<evidence type="ECO:0000313" key="3">
    <source>
        <dbReference type="Proteomes" id="UP000182114"/>
    </source>
</evidence>
<dbReference type="RefSeq" id="WP_175444442.1">
    <property type="nucleotide sequence ID" value="NZ_FNBD01000010.1"/>
</dbReference>
<gene>
    <name evidence="2" type="ORF">SAMN04487992_1104</name>
</gene>
<sequence>MKKKLNNPSIEKFRIAKISRPDFIMGGGPDDGTEGSDTEEKQCILKSTKHVIIKKL</sequence>
<organism evidence="2 3">
    <name type="scientific">Cellulophaga baltica</name>
    <dbReference type="NCBI Taxonomy" id="76594"/>
    <lineage>
        <taxon>Bacteria</taxon>
        <taxon>Pseudomonadati</taxon>
        <taxon>Bacteroidota</taxon>
        <taxon>Flavobacteriia</taxon>
        <taxon>Flavobacteriales</taxon>
        <taxon>Flavobacteriaceae</taxon>
        <taxon>Cellulophaga</taxon>
    </lineage>
</organism>
<feature type="region of interest" description="Disordered" evidence="1">
    <location>
        <begin position="21"/>
        <end position="40"/>
    </location>
</feature>
<reference evidence="3" key="1">
    <citation type="submission" date="2016-10" db="EMBL/GenBank/DDBJ databases">
        <authorList>
            <person name="Varghese N."/>
            <person name="Submissions S."/>
        </authorList>
    </citation>
    <scope>NUCLEOTIDE SEQUENCE [LARGE SCALE GENOMIC DNA]</scope>
    <source>
        <strain evidence="3">DSM 24729</strain>
    </source>
</reference>
<protein>
    <submittedName>
        <fullName evidence="2">Uncharacterized protein</fullName>
    </submittedName>
</protein>
<proteinExistence type="predicted"/>
<evidence type="ECO:0000256" key="1">
    <source>
        <dbReference type="SAM" id="MobiDB-lite"/>
    </source>
</evidence>
<dbReference type="Proteomes" id="UP000182114">
    <property type="component" value="Unassembled WGS sequence"/>
</dbReference>
<dbReference type="EMBL" id="FNBD01000010">
    <property type="protein sequence ID" value="SDF26175.1"/>
    <property type="molecule type" value="Genomic_DNA"/>
</dbReference>
<name>A0A1G7JMT9_9FLAO</name>
<keyword evidence="3" id="KW-1185">Reference proteome</keyword>
<accession>A0A1G7JMT9</accession>